<dbReference type="InterPro" id="IPR000847">
    <property type="entry name" value="LysR_HTH_N"/>
</dbReference>
<comment type="caution">
    <text evidence="7">The sequence shown here is derived from an EMBL/GenBank/DDBJ whole genome shotgun (WGS) entry which is preliminary data.</text>
</comment>
<dbReference type="Gene3D" id="3.40.190.10">
    <property type="entry name" value="Periplasmic binding protein-like II"/>
    <property type="match status" value="2"/>
</dbReference>
<keyword evidence="3" id="KW-0238">DNA-binding</keyword>
<dbReference type="GO" id="GO:0006351">
    <property type="term" value="P:DNA-templated transcription"/>
    <property type="evidence" value="ECO:0007669"/>
    <property type="project" value="TreeGrafter"/>
</dbReference>
<reference evidence="7" key="2">
    <citation type="submission" date="2020-09" db="EMBL/GenBank/DDBJ databases">
        <authorList>
            <person name="Sun Q."/>
            <person name="Ohkuma M."/>
        </authorList>
    </citation>
    <scope>NUCLEOTIDE SEQUENCE</scope>
    <source>
        <strain evidence="7">JCM 13306</strain>
    </source>
</reference>
<comment type="similarity">
    <text evidence="1">Belongs to the LysR transcriptional regulatory family.</text>
</comment>
<evidence type="ECO:0000313" key="8">
    <source>
        <dbReference type="Proteomes" id="UP000623958"/>
    </source>
</evidence>
<dbReference type="SUPFAM" id="SSF53850">
    <property type="entry name" value="Periplasmic binding protein-like II"/>
    <property type="match status" value="1"/>
</dbReference>
<sequence length="329" mass="35830">MKLRPTLLPALGVFAAAARHQNFAHAAEELHLTASAVSHHVRKLETLLGTTLFQRHARGVKLTPEGRQLADAASAALNDIAAVAGNLHPRPDAAPLRITTLRSLSYCWLLPRLPRFCQAHPHIRLEVQTDSAFSRFEEGGPDLGIRYGEGAWPGLTAHHLMDEELFPVASPALPQVAGLRGARDVAALTLLTDLSPQGWRDWFRAAGVHGLELPPMHSFNDSTDVMRAAVYGIGAALARKHIAQPYLQRHELVRLPGPVLRARPSYYIVYPTHRAPSPAAALFIDWLKREAGDERTPMPALPADLAGLPATGSGRTRERRRPPRAGPGA</sequence>
<dbReference type="GO" id="GO:0003700">
    <property type="term" value="F:DNA-binding transcription factor activity"/>
    <property type="evidence" value="ECO:0007669"/>
    <property type="project" value="InterPro"/>
</dbReference>
<dbReference type="Gene3D" id="1.10.10.10">
    <property type="entry name" value="Winged helix-like DNA-binding domain superfamily/Winged helix DNA-binding domain"/>
    <property type="match status" value="1"/>
</dbReference>
<keyword evidence="2" id="KW-0805">Transcription regulation</keyword>
<evidence type="ECO:0000256" key="1">
    <source>
        <dbReference type="ARBA" id="ARBA00009437"/>
    </source>
</evidence>
<reference evidence="7" key="1">
    <citation type="journal article" date="2014" name="Int. J. Syst. Evol. Microbiol.">
        <title>Complete genome sequence of Corynebacterium casei LMG S-19264T (=DSM 44701T), isolated from a smear-ripened cheese.</title>
        <authorList>
            <consortium name="US DOE Joint Genome Institute (JGI-PGF)"/>
            <person name="Walter F."/>
            <person name="Albersmeier A."/>
            <person name="Kalinowski J."/>
            <person name="Ruckert C."/>
        </authorList>
    </citation>
    <scope>NUCLEOTIDE SEQUENCE</scope>
    <source>
        <strain evidence="7">JCM 13306</strain>
    </source>
</reference>
<accession>A0A919FBH5</accession>
<dbReference type="RefSeq" id="WP_140718929.1">
    <property type="nucleotide sequence ID" value="NZ_BNBA01000040.1"/>
</dbReference>
<name>A0A919FBH5_9XANT</name>
<keyword evidence="4" id="KW-0804">Transcription</keyword>
<dbReference type="CDD" id="cd08432">
    <property type="entry name" value="PBP2_GcdR_TrpI_HvrB_AmpR_like"/>
    <property type="match status" value="1"/>
</dbReference>
<proteinExistence type="inferred from homology"/>
<evidence type="ECO:0000256" key="3">
    <source>
        <dbReference type="ARBA" id="ARBA00023125"/>
    </source>
</evidence>
<feature type="compositionally biased region" description="Low complexity" evidence="5">
    <location>
        <begin position="297"/>
        <end position="314"/>
    </location>
</feature>
<organism evidence="7 8">
    <name type="scientific">Xanthomonas boreopolis</name>
    <dbReference type="NCBI Taxonomy" id="86183"/>
    <lineage>
        <taxon>Bacteria</taxon>
        <taxon>Pseudomonadati</taxon>
        <taxon>Pseudomonadota</taxon>
        <taxon>Gammaproteobacteria</taxon>
        <taxon>Lysobacterales</taxon>
        <taxon>Lysobacteraceae</taxon>
        <taxon>Xanthomonas</taxon>
    </lineage>
</organism>
<keyword evidence="8" id="KW-1185">Reference proteome</keyword>
<dbReference type="Pfam" id="PF00126">
    <property type="entry name" value="HTH_1"/>
    <property type="match status" value="1"/>
</dbReference>
<gene>
    <name evidence="7" type="ORF">GCM10009090_34380</name>
</gene>
<evidence type="ECO:0000259" key="6">
    <source>
        <dbReference type="PROSITE" id="PS50931"/>
    </source>
</evidence>
<dbReference type="InterPro" id="IPR036390">
    <property type="entry name" value="WH_DNA-bd_sf"/>
</dbReference>
<evidence type="ECO:0000256" key="2">
    <source>
        <dbReference type="ARBA" id="ARBA00023015"/>
    </source>
</evidence>
<dbReference type="EMBL" id="BNBA01000040">
    <property type="protein sequence ID" value="GHH59815.1"/>
    <property type="molecule type" value="Genomic_DNA"/>
</dbReference>
<evidence type="ECO:0000256" key="4">
    <source>
        <dbReference type="ARBA" id="ARBA00023163"/>
    </source>
</evidence>
<dbReference type="PANTHER" id="PTHR30537">
    <property type="entry name" value="HTH-TYPE TRANSCRIPTIONAL REGULATOR"/>
    <property type="match status" value="1"/>
</dbReference>
<dbReference type="Proteomes" id="UP000623958">
    <property type="component" value="Unassembled WGS sequence"/>
</dbReference>
<feature type="region of interest" description="Disordered" evidence="5">
    <location>
        <begin position="294"/>
        <end position="329"/>
    </location>
</feature>
<evidence type="ECO:0000313" key="7">
    <source>
        <dbReference type="EMBL" id="GHH59815.1"/>
    </source>
</evidence>
<dbReference type="PROSITE" id="PS50931">
    <property type="entry name" value="HTH_LYSR"/>
    <property type="match status" value="1"/>
</dbReference>
<dbReference type="Pfam" id="PF03466">
    <property type="entry name" value="LysR_substrate"/>
    <property type="match status" value="1"/>
</dbReference>
<protein>
    <submittedName>
        <fullName evidence="7">Transcriptional regulator</fullName>
    </submittedName>
</protein>
<dbReference type="GO" id="GO:0043565">
    <property type="term" value="F:sequence-specific DNA binding"/>
    <property type="evidence" value="ECO:0007669"/>
    <property type="project" value="TreeGrafter"/>
</dbReference>
<dbReference type="SUPFAM" id="SSF46785">
    <property type="entry name" value="Winged helix' DNA-binding domain"/>
    <property type="match status" value="1"/>
</dbReference>
<dbReference type="FunFam" id="1.10.10.10:FF:000001">
    <property type="entry name" value="LysR family transcriptional regulator"/>
    <property type="match status" value="1"/>
</dbReference>
<dbReference type="AlphaFoldDB" id="A0A919FBH5"/>
<dbReference type="InterPro" id="IPR058163">
    <property type="entry name" value="LysR-type_TF_proteobact-type"/>
</dbReference>
<evidence type="ECO:0000256" key="5">
    <source>
        <dbReference type="SAM" id="MobiDB-lite"/>
    </source>
</evidence>
<dbReference type="PRINTS" id="PR00039">
    <property type="entry name" value="HTHLYSR"/>
</dbReference>
<feature type="domain" description="HTH lysR-type" evidence="6">
    <location>
        <begin position="1"/>
        <end position="63"/>
    </location>
</feature>
<dbReference type="InterPro" id="IPR005119">
    <property type="entry name" value="LysR_subst-bd"/>
</dbReference>
<dbReference type="PANTHER" id="PTHR30537:SF79">
    <property type="entry name" value="TRANSCRIPTIONAL REGULATOR-RELATED"/>
    <property type="match status" value="1"/>
</dbReference>
<dbReference type="InterPro" id="IPR036388">
    <property type="entry name" value="WH-like_DNA-bd_sf"/>
</dbReference>